<name>A0A5N6KY69_9ROSI</name>
<accession>A0A5N6KY69</accession>
<dbReference type="Proteomes" id="UP000327013">
    <property type="component" value="Unassembled WGS sequence"/>
</dbReference>
<dbReference type="InterPro" id="IPR046529">
    <property type="entry name" value="DUF6594"/>
</dbReference>
<feature type="transmembrane region" description="Helical" evidence="1">
    <location>
        <begin position="228"/>
        <end position="246"/>
    </location>
</feature>
<keyword evidence="1" id="KW-1133">Transmembrane helix</keyword>
<evidence type="ECO:0000256" key="1">
    <source>
        <dbReference type="SAM" id="Phobius"/>
    </source>
</evidence>
<dbReference type="PANTHER" id="PTHR34502:SF5">
    <property type="entry name" value="DUF6594 DOMAIN-CONTAINING PROTEIN"/>
    <property type="match status" value="1"/>
</dbReference>
<dbReference type="OrthoDB" id="3533814at2759"/>
<evidence type="ECO:0000259" key="2">
    <source>
        <dbReference type="Pfam" id="PF20237"/>
    </source>
</evidence>
<protein>
    <recommendedName>
        <fullName evidence="2">DUF6594 domain-containing protein</fullName>
    </recommendedName>
</protein>
<keyword evidence="1" id="KW-0812">Transmembrane</keyword>
<dbReference type="EMBL" id="VIBQ01000017">
    <property type="protein sequence ID" value="KAB8360769.1"/>
    <property type="molecule type" value="Genomic_DNA"/>
</dbReference>
<sequence>MANQNFPIGYDAIATMMSADPDLTMFRRFSVLNTRNLLYIQSEIASLETQLHLLDRGCDAKEQSEDAWFLPRSWEAVTTENDEYFKVVMNIRDLLEKYNRALKSQTWLLGLHEPQKRPRRNLVNFMKDMQDEMMVKDAAFMDDKHKTDLRAIHHAKKDQELISSVLEQHLGWVFKEQHKTVHFKQGSMSFYSDNKIHALARVLILIISSTLPVLSIVVLHFVQSQEGRLGYIVGFSALCSAILVAFTNARHVEIIAATAA</sequence>
<dbReference type="AlphaFoldDB" id="A0A5N6KY69"/>
<evidence type="ECO:0000313" key="4">
    <source>
        <dbReference type="Proteomes" id="UP000327013"/>
    </source>
</evidence>
<dbReference type="Pfam" id="PF20237">
    <property type="entry name" value="DUF6594"/>
    <property type="match status" value="1"/>
</dbReference>
<comment type="caution">
    <text evidence="3">The sequence shown here is derived from an EMBL/GenBank/DDBJ whole genome shotgun (WGS) entry which is preliminary data.</text>
</comment>
<proteinExistence type="predicted"/>
<evidence type="ECO:0000313" key="3">
    <source>
        <dbReference type="EMBL" id="KAB8360769.1"/>
    </source>
</evidence>
<organism evidence="3 4">
    <name type="scientific">Carpinus fangiana</name>
    <dbReference type="NCBI Taxonomy" id="176857"/>
    <lineage>
        <taxon>Eukaryota</taxon>
        <taxon>Viridiplantae</taxon>
        <taxon>Streptophyta</taxon>
        <taxon>Embryophyta</taxon>
        <taxon>Tracheophyta</taxon>
        <taxon>Spermatophyta</taxon>
        <taxon>Magnoliopsida</taxon>
        <taxon>eudicotyledons</taxon>
        <taxon>Gunneridae</taxon>
        <taxon>Pentapetalae</taxon>
        <taxon>rosids</taxon>
        <taxon>fabids</taxon>
        <taxon>Fagales</taxon>
        <taxon>Betulaceae</taxon>
        <taxon>Carpinus</taxon>
    </lineage>
</organism>
<dbReference type="PANTHER" id="PTHR34502">
    <property type="entry name" value="DUF6594 DOMAIN-CONTAINING PROTEIN-RELATED"/>
    <property type="match status" value="1"/>
</dbReference>
<keyword evidence="1" id="KW-0472">Membrane</keyword>
<keyword evidence="4" id="KW-1185">Reference proteome</keyword>
<reference evidence="3 4" key="1">
    <citation type="submission" date="2019-06" db="EMBL/GenBank/DDBJ databases">
        <title>A chromosomal-level reference genome of Carpinus fangiana (Coryloideae, Betulaceae).</title>
        <authorList>
            <person name="Yang X."/>
            <person name="Wang Z."/>
            <person name="Zhang L."/>
            <person name="Hao G."/>
            <person name="Liu J."/>
            <person name="Yang Y."/>
        </authorList>
    </citation>
    <scope>NUCLEOTIDE SEQUENCE [LARGE SCALE GENOMIC DNA]</scope>
    <source>
        <strain evidence="3">Cfa_2016G</strain>
        <tissue evidence="3">Leaf</tissue>
    </source>
</reference>
<gene>
    <name evidence="3" type="ORF">FH972_024503</name>
</gene>
<feature type="domain" description="DUF6594" evidence="2">
    <location>
        <begin position="10"/>
        <end position="260"/>
    </location>
</feature>
<feature type="transmembrane region" description="Helical" evidence="1">
    <location>
        <begin position="198"/>
        <end position="222"/>
    </location>
</feature>